<dbReference type="GO" id="GO:0003746">
    <property type="term" value="F:translation elongation factor activity"/>
    <property type="evidence" value="ECO:0007669"/>
    <property type="project" value="UniProtKB-KW"/>
</dbReference>
<dbReference type="InterPro" id="IPR005517">
    <property type="entry name" value="Transl_elong_EFG/EF2_IV"/>
</dbReference>
<evidence type="ECO:0000259" key="7">
    <source>
        <dbReference type="PROSITE" id="PS51722"/>
    </source>
</evidence>
<evidence type="ECO:0000313" key="8">
    <source>
        <dbReference type="EMBL" id="MBB6145907.1"/>
    </source>
</evidence>
<dbReference type="SUPFAM" id="SSF50447">
    <property type="entry name" value="Translation proteins"/>
    <property type="match status" value="1"/>
</dbReference>
<dbReference type="GO" id="GO:0003924">
    <property type="term" value="F:GTPase activity"/>
    <property type="evidence" value="ECO:0007669"/>
    <property type="project" value="InterPro"/>
</dbReference>
<dbReference type="AlphaFoldDB" id="A0A841JZW5"/>
<dbReference type="SUPFAM" id="SSF54211">
    <property type="entry name" value="Ribosomal protein S5 domain 2-like"/>
    <property type="match status" value="1"/>
</dbReference>
<sequence length="720" mass="79257">MKSYPGNEIRNVAVVGHAHSGKTTLVSALLHAAKMTPRLGRVEDGSAITAYDEEEISRRTTMQNAVAFAEWNGVKVNLVDTPGFHMFVHEAKSAMMPVESALLVVNTPNGVEAMTERVWKYAEEFNLPRVVVLNQMDHPRASESVHSTIAALRSRFGRNLIPVQLPIANGNGFEGIVDLVTMEAFYYTPGGDGSGKIGEIPEGMKDTVKAAHEVLVELVAEGKDELMEEFFAEGTIPEQHLITALHEAIREDRIFPVLFASGGANIATDHLLDFLKVYVPAPAERSPIAARAVLQSVAANGHALNVNATSPNPEQHEFVMRKVEDQEPVSLFAYKTMTDPFAGRITFFKVFSGVLKNDAAVENYSRRGTERFSHLSIMQGHSAVPVMELHAGDLGAVAKLKDTFTCDTLGEKGHEIFFEPVCTPEAAMTYAIEPKTRADEDKLAPAVHKIMEEDLLVRFFRDPQTNEFLIAGAGQPHIEAIVSKLRRRYHTEVTLKAPKVPYRETIRGRAEAQGRHKKQTGGHGQFGDCKIRIEPLPRGSGFEFVNDIFGGSIPRQYVPAVEKGIQESAARGYLAGYPVVDFKVTVYDGSYHEVDSNELSFKMAGRIAFRKCMEQARPALLEPVMKVEIEAPDEFAGALMGDLNQRRGRVQGMEGRGTSTLIRAEAPMSEMLSYGQALTAMTQGRGSFHMEMDHYDVVPPPIAEKILATAGRRGADEDEE</sequence>
<keyword evidence="2" id="KW-0547">Nucleotide-binding</keyword>
<dbReference type="InterPro" id="IPR014721">
    <property type="entry name" value="Ribsml_uS5_D2-typ_fold_subgr"/>
</dbReference>
<dbReference type="GO" id="GO:0005525">
    <property type="term" value="F:GTP binding"/>
    <property type="evidence" value="ECO:0007669"/>
    <property type="project" value="UniProtKB-KW"/>
</dbReference>
<dbReference type="NCBIfam" id="NF009381">
    <property type="entry name" value="PRK12740.1-5"/>
    <property type="match status" value="1"/>
</dbReference>
<dbReference type="Gene3D" id="3.30.70.870">
    <property type="entry name" value="Elongation Factor G (Translational Gtpase), domain 3"/>
    <property type="match status" value="1"/>
</dbReference>
<evidence type="ECO:0000256" key="5">
    <source>
        <dbReference type="ARBA" id="ARBA00023134"/>
    </source>
</evidence>
<comment type="function">
    <text evidence="6">Catalyzes the GTP-dependent ribosomal translocation step during translation elongation. During this step, the ribosome changes from the pre-translocational (PRE) to the post-translocational (POST) state as the newly formed A-site-bound peptidyl-tRNA and P-site-bound deacylated tRNA move to the P and E sites, respectively. Catalyzes the coordinated movement of the two tRNA molecules, the mRNA and conformational changes in the ribosome.</text>
</comment>
<dbReference type="CDD" id="cd04170">
    <property type="entry name" value="EF-G_bact"/>
    <property type="match status" value="1"/>
</dbReference>
<dbReference type="PANTHER" id="PTHR43261:SF6">
    <property type="entry name" value="ELONGATION FACTOR G-LIKE PROTEIN"/>
    <property type="match status" value="1"/>
</dbReference>
<evidence type="ECO:0000256" key="2">
    <source>
        <dbReference type="ARBA" id="ARBA00022741"/>
    </source>
</evidence>
<dbReference type="InterPro" id="IPR035647">
    <property type="entry name" value="EFG_III/V"/>
</dbReference>
<reference evidence="8 9" key="1">
    <citation type="submission" date="2020-08" db="EMBL/GenBank/DDBJ databases">
        <title>Genomic Encyclopedia of Type Strains, Phase IV (KMG-IV): sequencing the most valuable type-strain genomes for metagenomic binning, comparative biology and taxonomic classification.</title>
        <authorList>
            <person name="Goeker M."/>
        </authorList>
    </citation>
    <scope>NUCLEOTIDE SEQUENCE [LARGE SCALE GENOMIC DNA]</scope>
    <source>
        <strain evidence="8 9">DSM 103733</strain>
    </source>
</reference>
<dbReference type="PROSITE" id="PS51722">
    <property type="entry name" value="G_TR_2"/>
    <property type="match status" value="1"/>
</dbReference>
<dbReference type="PRINTS" id="PR00315">
    <property type="entry name" value="ELONGATNFCT"/>
</dbReference>
<dbReference type="Pfam" id="PF03764">
    <property type="entry name" value="EFG_IV"/>
    <property type="match status" value="1"/>
</dbReference>
<evidence type="ECO:0000313" key="9">
    <source>
        <dbReference type="Proteomes" id="UP000538666"/>
    </source>
</evidence>
<dbReference type="Pfam" id="PF00009">
    <property type="entry name" value="GTP_EFTU"/>
    <property type="match status" value="1"/>
</dbReference>
<dbReference type="SMART" id="SM00889">
    <property type="entry name" value="EFG_IV"/>
    <property type="match status" value="1"/>
</dbReference>
<dbReference type="Pfam" id="PF14492">
    <property type="entry name" value="EFG_III"/>
    <property type="match status" value="1"/>
</dbReference>
<dbReference type="InterPro" id="IPR035649">
    <property type="entry name" value="EFG_V"/>
</dbReference>
<gene>
    <name evidence="8" type="ORF">HNQ77_003877</name>
</gene>
<dbReference type="GO" id="GO:0032790">
    <property type="term" value="P:ribosome disassembly"/>
    <property type="evidence" value="ECO:0007669"/>
    <property type="project" value="TreeGrafter"/>
</dbReference>
<dbReference type="Gene3D" id="3.30.230.10">
    <property type="match status" value="1"/>
</dbReference>
<evidence type="ECO:0000256" key="3">
    <source>
        <dbReference type="ARBA" id="ARBA00022768"/>
    </source>
</evidence>
<dbReference type="Gene3D" id="2.40.30.10">
    <property type="entry name" value="Translation factors"/>
    <property type="match status" value="1"/>
</dbReference>
<dbReference type="InterPro" id="IPR020568">
    <property type="entry name" value="Ribosomal_Su5_D2-typ_SF"/>
</dbReference>
<dbReference type="NCBIfam" id="TIGR00231">
    <property type="entry name" value="small_GTP"/>
    <property type="match status" value="1"/>
</dbReference>
<evidence type="ECO:0000256" key="4">
    <source>
        <dbReference type="ARBA" id="ARBA00022917"/>
    </source>
</evidence>
<dbReference type="InterPro" id="IPR009000">
    <property type="entry name" value="Transl_B-barrel_sf"/>
</dbReference>
<dbReference type="Gene3D" id="3.30.70.240">
    <property type="match status" value="1"/>
</dbReference>
<dbReference type="OrthoDB" id="9804431at2"/>
<dbReference type="Gene3D" id="3.40.50.300">
    <property type="entry name" value="P-loop containing nucleotide triphosphate hydrolases"/>
    <property type="match status" value="1"/>
</dbReference>
<keyword evidence="3 8" id="KW-0251">Elongation factor</keyword>
<dbReference type="EMBL" id="JACHEK010000008">
    <property type="protein sequence ID" value="MBB6145907.1"/>
    <property type="molecule type" value="Genomic_DNA"/>
</dbReference>
<dbReference type="SUPFAM" id="SSF52540">
    <property type="entry name" value="P-loop containing nucleoside triphosphate hydrolases"/>
    <property type="match status" value="1"/>
</dbReference>
<evidence type="ECO:0000256" key="1">
    <source>
        <dbReference type="ARBA" id="ARBA00017872"/>
    </source>
</evidence>
<dbReference type="Proteomes" id="UP000538666">
    <property type="component" value="Unassembled WGS sequence"/>
</dbReference>
<dbReference type="SMART" id="SM00838">
    <property type="entry name" value="EFG_C"/>
    <property type="match status" value="1"/>
</dbReference>
<dbReference type="InterPro" id="IPR041095">
    <property type="entry name" value="EFG_II"/>
</dbReference>
<keyword evidence="9" id="KW-1185">Reference proteome</keyword>
<dbReference type="InterPro" id="IPR005225">
    <property type="entry name" value="Small_GTP-bd"/>
</dbReference>
<protein>
    <recommendedName>
        <fullName evidence="1">Elongation factor G</fullName>
    </recommendedName>
</protein>
<dbReference type="Pfam" id="PF22042">
    <property type="entry name" value="EF-G_D2"/>
    <property type="match status" value="1"/>
</dbReference>
<dbReference type="FunFam" id="3.30.230.10:FF:000003">
    <property type="entry name" value="Elongation factor G"/>
    <property type="match status" value="1"/>
</dbReference>
<dbReference type="RefSeq" id="WP_050060912.1">
    <property type="nucleotide sequence ID" value="NZ_JACHEK010000008.1"/>
</dbReference>
<keyword evidence="5" id="KW-0342">GTP-binding</keyword>
<dbReference type="InterPro" id="IPR000795">
    <property type="entry name" value="T_Tr_GTP-bd_dom"/>
</dbReference>
<dbReference type="CDD" id="cd04088">
    <property type="entry name" value="EFG_mtEFG_II"/>
    <property type="match status" value="1"/>
</dbReference>
<accession>A0A841JZW5</accession>
<dbReference type="InterPro" id="IPR027417">
    <property type="entry name" value="P-loop_NTPase"/>
</dbReference>
<proteinExistence type="predicted"/>
<dbReference type="Pfam" id="PF00679">
    <property type="entry name" value="EFG_C"/>
    <property type="match status" value="1"/>
</dbReference>
<dbReference type="CDD" id="cd01434">
    <property type="entry name" value="EFG_mtEFG1_IV"/>
    <property type="match status" value="1"/>
</dbReference>
<dbReference type="SUPFAM" id="SSF54980">
    <property type="entry name" value="EF-G C-terminal domain-like"/>
    <property type="match status" value="2"/>
</dbReference>
<evidence type="ECO:0000256" key="6">
    <source>
        <dbReference type="ARBA" id="ARBA00024731"/>
    </source>
</evidence>
<dbReference type="PANTHER" id="PTHR43261">
    <property type="entry name" value="TRANSLATION ELONGATION FACTOR G-RELATED"/>
    <property type="match status" value="1"/>
</dbReference>
<keyword evidence="4" id="KW-0648">Protein biosynthesis</keyword>
<dbReference type="FunFam" id="3.30.70.240:FF:000001">
    <property type="entry name" value="Elongation factor G"/>
    <property type="match status" value="1"/>
</dbReference>
<dbReference type="InterPro" id="IPR000640">
    <property type="entry name" value="EFG_V-like"/>
</dbReference>
<organism evidence="8 9">
    <name type="scientific">Silvibacterium bohemicum</name>
    <dbReference type="NCBI Taxonomy" id="1577686"/>
    <lineage>
        <taxon>Bacteria</taxon>
        <taxon>Pseudomonadati</taxon>
        <taxon>Acidobacteriota</taxon>
        <taxon>Terriglobia</taxon>
        <taxon>Terriglobales</taxon>
        <taxon>Acidobacteriaceae</taxon>
        <taxon>Silvibacterium</taxon>
    </lineage>
</organism>
<dbReference type="InterPro" id="IPR053905">
    <property type="entry name" value="EF-G-like_DII"/>
</dbReference>
<feature type="domain" description="Tr-type G" evidence="7">
    <location>
        <begin position="7"/>
        <end position="283"/>
    </location>
</feature>
<comment type="caution">
    <text evidence="8">The sequence shown here is derived from an EMBL/GenBank/DDBJ whole genome shotgun (WGS) entry which is preliminary data.</text>
</comment>
<name>A0A841JZW5_9BACT</name>
<dbReference type="CDD" id="cd16262">
    <property type="entry name" value="EFG_III"/>
    <property type="match status" value="1"/>
</dbReference>
<dbReference type="CDD" id="cd03713">
    <property type="entry name" value="EFG_mtEFG_C"/>
    <property type="match status" value="1"/>
</dbReference>
<dbReference type="InterPro" id="IPR009022">
    <property type="entry name" value="EFG_III"/>
</dbReference>
<dbReference type="InterPro" id="IPR047872">
    <property type="entry name" value="EFG_IV"/>
</dbReference>